<dbReference type="PANTHER" id="PTHR30447">
    <property type="entry name" value="FRUCTOSE-1,6-BISPHOSPHATASE CLASS 2"/>
    <property type="match status" value="1"/>
</dbReference>
<dbReference type="InterPro" id="IPR004464">
    <property type="entry name" value="FBPase_class-2/SBPase"/>
</dbReference>
<dbReference type="EMBL" id="CAJVAS010000010">
    <property type="protein sequence ID" value="CAG7626433.1"/>
    <property type="molecule type" value="Genomic_DNA"/>
</dbReference>
<evidence type="ECO:0000256" key="4">
    <source>
        <dbReference type="ARBA" id="ARBA00022801"/>
    </source>
</evidence>
<evidence type="ECO:0000256" key="3">
    <source>
        <dbReference type="ARBA" id="ARBA00022723"/>
    </source>
</evidence>
<keyword evidence="3" id="KW-0479">Metal-binding</keyword>
<dbReference type="GO" id="GO:0042132">
    <property type="term" value="F:fructose 1,6-bisphosphate 1-phosphatase activity"/>
    <property type="evidence" value="ECO:0007669"/>
    <property type="project" value="UniProtKB-EC"/>
</dbReference>
<dbReference type="RefSeq" id="WP_218092585.1">
    <property type="nucleotide sequence ID" value="NZ_CAJVAS010000010.1"/>
</dbReference>
<keyword evidence="10" id="KW-1185">Reference proteome</keyword>
<evidence type="ECO:0000313" key="10">
    <source>
        <dbReference type="Proteomes" id="UP000693672"/>
    </source>
</evidence>
<dbReference type="CDD" id="cd01516">
    <property type="entry name" value="FBPase_glpX"/>
    <property type="match status" value="1"/>
</dbReference>
<keyword evidence="6 8" id="KW-0119">Carbohydrate metabolism</keyword>
<evidence type="ECO:0000256" key="5">
    <source>
        <dbReference type="ARBA" id="ARBA00023211"/>
    </source>
</evidence>
<reference evidence="9" key="1">
    <citation type="submission" date="2021-06" db="EMBL/GenBank/DDBJ databases">
        <authorList>
            <person name="Criscuolo A."/>
        </authorList>
    </citation>
    <scope>NUCLEOTIDE SEQUENCE</scope>
    <source>
        <strain evidence="9">CIP111600</strain>
    </source>
</reference>
<dbReference type="PANTHER" id="PTHR30447:SF0">
    <property type="entry name" value="FRUCTOSE-1,6-BISPHOSPHATASE 1 CLASS 2-RELATED"/>
    <property type="match status" value="1"/>
</dbReference>
<dbReference type="GO" id="GO:0046872">
    <property type="term" value="F:metal ion binding"/>
    <property type="evidence" value="ECO:0007669"/>
    <property type="project" value="UniProtKB-KW"/>
</dbReference>
<gene>
    <name evidence="9" type="primary">glpX_1</name>
    <name evidence="9" type="ORF">PAESOLCIP111_02829</name>
</gene>
<evidence type="ECO:0000256" key="7">
    <source>
        <dbReference type="ARBA" id="ARBA00024331"/>
    </source>
</evidence>
<evidence type="ECO:0000313" key="9">
    <source>
        <dbReference type="EMBL" id="CAG7626433.1"/>
    </source>
</evidence>
<evidence type="ECO:0000256" key="1">
    <source>
        <dbReference type="ARBA" id="ARBA00001273"/>
    </source>
</evidence>
<dbReference type="GO" id="GO:0006071">
    <property type="term" value="P:glycerol metabolic process"/>
    <property type="evidence" value="ECO:0007669"/>
    <property type="project" value="InterPro"/>
</dbReference>
<comment type="caution">
    <text evidence="9">The sequence shown here is derived from an EMBL/GenBank/DDBJ whole genome shotgun (WGS) entry which is preliminary data.</text>
</comment>
<dbReference type="Pfam" id="PF03320">
    <property type="entry name" value="FBPase_glpX"/>
    <property type="match status" value="1"/>
</dbReference>
<keyword evidence="5" id="KW-0464">Manganese</keyword>
<comment type="pathway">
    <text evidence="7">Carbohydrate biosynthesis.</text>
</comment>
<dbReference type="FunFam" id="3.40.190.90:FF:000001">
    <property type="entry name" value="Fructose-1,6-bisphosphatase"/>
    <property type="match status" value="1"/>
</dbReference>
<organism evidence="9 10">
    <name type="scientific">Paenibacillus solanacearum</name>
    <dbReference type="NCBI Taxonomy" id="2048548"/>
    <lineage>
        <taxon>Bacteria</taxon>
        <taxon>Bacillati</taxon>
        <taxon>Bacillota</taxon>
        <taxon>Bacilli</taxon>
        <taxon>Bacillales</taxon>
        <taxon>Paenibacillaceae</taxon>
        <taxon>Paenibacillus</taxon>
    </lineage>
</organism>
<keyword evidence="4 9" id="KW-0378">Hydrolase</keyword>
<evidence type="ECO:0000256" key="6">
    <source>
        <dbReference type="ARBA" id="ARBA00023277"/>
    </source>
</evidence>
<evidence type="ECO:0000256" key="2">
    <source>
        <dbReference type="ARBA" id="ARBA00008989"/>
    </source>
</evidence>
<dbReference type="GO" id="GO:0006094">
    <property type="term" value="P:gluconeogenesis"/>
    <property type="evidence" value="ECO:0007669"/>
    <property type="project" value="InterPro"/>
</dbReference>
<comment type="similarity">
    <text evidence="2 8">Belongs to the FBPase class 2 family.</text>
</comment>
<name>A0A916K2F9_9BACL</name>
<dbReference type="Proteomes" id="UP000693672">
    <property type="component" value="Unassembled WGS sequence"/>
</dbReference>
<dbReference type="PIRSF" id="PIRSF004532">
    <property type="entry name" value="GlpX"/>
    <property type="match status" value="1"/>
</dbReference>
<comment type="catalytic activity">
    <reaction evidence="1">
        <text>beta-D-fructose 1,6-bisphosphate + H2O = beta-D-fructose 6-phosphate + phosphate</text>
        <dbReference type="Rhea" id="RHEA:11064"/>
        <dbReference type="ChEBI" id="CHEBI:15377"/>
        <dbReference type="ChEBI" id="CHEBI:32966"/>
        <dbReference type="ChEBI" id="CHEBI:43474"/>
        <dbReference type="ChEBI" id="CHEBI:57634"/>
        <dbReference type="EC" id="3.1.3.11"/>
    </reaction>
</comment>
<accession>A0A916K2F9</accession>
<proteinExistence type="inferred from homology"/>
<dbReference type="GO" id="GO:0005829">
    <property type="term" value="C:cytosol"/>
    <property type="evidence" value="ECO:0007669"/>
    <property type="project" value="TreeGrafter"/>
</dbReference>
<protein>
    <recommendedName>
        <fullName evidence="8">Fructose-1,6-bisphosphatase</fullName>
    </recommendedName>
</protein>
<sequence>MKQLALEFLRVTQTAAIAALPWVGRGRKHEADEAATAAMRRVLRQIQMDGVVVIGEGEMDEAPMLYIGEKTGTGQGPQIDIAVDPLEGTNLVAGGQNNSTAVIAAAPRGALLHAPDMYMEKLAAGAGAGGVIDIGLPVADNVLRVAAALGKPLREMTVSVQSRERHQAAIDAIRETGAKVRLFDDGDVTCAIAAAMEESGIDLFYGIGGAPEGVISAVAVKCLGGDMQARLLPASEAEHERCLRMGLSDPCGRLTLQDMVASDECVFAATGITPGPLLSGIAHASGGRLLTHSLLTSGPSGVHFIRSMHAGSMAG</sequence>
<dbReference type="NCBIfam" id="TIGR00330">
    <property type="entry name" value="glpX"/>
    <property type="match status" value="1"/>
</dbReference>
<evidence type="ECO:0000256" key="8">
    <source>
        <dbReference type="PIRNR" id="PIRNR004532"/>
    </source>
</evidence>
<dbReference type="AlphaFoldDB" id="A0A916K2F9"/>
<dbReference type="GO" id="GO:0030388">
    <property type="term" value="P:fructose 1,6-bisphosphate metabolic process"/>
    <property type="evidence" value="ECO:0007669"/>
    <property type="project" value="TreeGrafter"/>
</dbReference>